<evidence type="ECO:0000313" key="3">
    <source>
        <dbReference type="Proteomes" id="UP000238176"/>
    </source>
</evidence>
<evidence type="ECO:0000256" key="1">
    <source>
        <dbReference type="SAM" id="MobiDB-lite"/>
    </source>
</evidence>
<name>A0A2T0UFF4_9ACTN</name>
<comment type="caution">
    <text evidence="2">The sequence shown here is derived from an EMBL/GenBank/DDBJ whole genome shotgun (WGS) entry which is preliminary data.</text>
</comment>
<reference evidence="2 3" key="1">
    <citation type="submission" date="2018-03" db="EMBL/GenBank/DDBJ databases">
        <title>Genomic Encyclopedia of Type Strains, Phase III (KMG-III): the genomes of soil and plant-associated and newly described type strains.</title>
        <authorList>
            <person name="Whitman W."/>
        </authorList>
    </citation>
    <scope>NUCLEOTIDE SEQUENCE [LARGE SCALE GENOMIC DNA]</scope>
    <source>
        <strain evidence="2 3">CGMCC 4.7067</strain>
    </source>
</reference>
<sequence length="116" mass="12788">MTTEAPATLDRTWGTASTAAADGTTAAANGWCTFDGTTATYTDTTTKSCNDTVLPTDGTVFEILAQVTPAVERRLPRDRHADPRLQRQRSDLDDVRDHRHPLRGLEHADPDRARRL</sequence>
<keyword evidence="3" id="KW-1185">Reference proteome</keyword>
<protein>
    <submittedName>
        <fullName evidence="2">Uncharacterized protein</fullName>
    </submittedName>
</protein>
<feature type="region of interest" description="Disordered" evidence="1">
    <location>
        <begin position="72"/>
        <end position="116"/>
    </location>
</feature>
<evidence type="ECO:0000313" key="2">
    <source>
        <dbReference type="EMBL" id="PRY56604.1"/>
    </source>
</evidence>
<dbReference type="Proteomes" id="UP000238176">
    <property type="component" value="Unassembled WGS sequence"/>
</dbReference>
<organism evidence="2 3">
    <name type="scientific">Glycomyces artemisiae</name>
    <dbReference type="NCBI Taxonomy" id="1076443"/>
    <lineage>
        <taxon>Bacteria</taxon>
        <taxon>Bacillati</taxon>
        <taxon>Actinomycetota</taxon>
        <taxon>Actinomycetes</taxon>
        <taxon>Glycomycetales</taxon>
        <taxon>Glycomycetaceae</taxon>
        <taxon>Glycomyces</taxon>
    </lineage>
</organism>
<accession>A0A2T0UFF4</accession>
<proteinExistence type="predicted"/>
<gene>
    <name evidence="2" type="ORF">B0I28_109253</name>
</gene>
<dbReference type="EMBL" id="PVTJ01000009">
    <property type="protein sequence ID" value="PRY56604.1"/>
    <property type="molecule type" value="Genomic_DNA"/>
</dbReference>
<dbReference type="RefSeq" id="WP_106366016.1">
    <property type="nucleotide sequence ID" value="NZ_PVTJ01000009.1"/>
</dbReference>
<dbReference type="AlphaFoldDB" id="A0A2T0UFF4"/>